<accession>A0A0A9BD10</accession>
<name>A0A0A9BD10_ARUDO</name>
<reference evidence="2" key="2">
    <citation type="journal article" date="2015" name="Data Brief">
        <title>Shoot transcriptome of the giant reed, Arundo donax.</title>
        <authorList>
            <person name="Barrero R.A."/>
            <person name="Guerrero F.D."/>
            <person name="Moolhuijzen P."/>
            <person name="Goolsby J.A."/>
            <person name="Tidwell J."/>
            <person name="Bellgard S.E."/>
            <person name="Bellgard M.I."/>
        </authorList>
    </citation>
    <scope>NUCLEOTIDE SEQUENCE</scope>
    <source>
        <tissue evidence="2">Shoot tissue taken approximately 20 cm above the soil surface</tissue>
    </source>
</reference>
<feature type="region of interest" description="Disordered" evidence="1">
    <location>
        <begin position="1"/>
        <end position="36"/>
    </location>
</feature>
<organism evidence="2">
    <name type="scientific">Arundo donax</name>
    <name type="common">Giant reed</name>
    <name type="synonym">Donax arundinaceus</name>
    <dbReference type="NCBI Taxonomy" id="35708"/>
    <lineage>
        <taxon>Eukaryota</taxon>
        <taxon>Viridiplantae</taxon>
        <taxon>Streptophyta</taxon>
        <taxon>Embryophyta</taxon>
        <taxon>Tracheophyta</taxon>
        <taxon>Spermatophyta</taxon>
        <taxon>Magnoliopsida</taxon>
        <taxon>Liliopsida</taxon>
        <taxon>Poales</taxon>
        <taxon>Poaceae</taxon>
        <taxon>PACMAD clade</taxon>
        <taxon>Arundinoideae</taxon>
        <taxon>Arundineae</taxon>
        <taxon>Arundo</taxon>
    </lineage>
</organism>
<evidence type="ECO:0000313" key="2">
    <source>
        <dbReference type="EMBL" id="JAD61874.1"/>
    </source>
</evidence>
<feature type="compositionally biased region" description="Basic residues" evidence="1">
    <location>
        <begin position="25"/>
        <end position="36"/>
    </location>
</feature>
<evidence type="ECO:0000256" key="1">
    <source>
        <dbReference type="SAM" id="MobiDB-lite"/>
    </source>
</evidence>
<dbReference type="AlphaFoldDB" id="A0A0A9BD10"/>
<proteinExistence type="predicted"/>
<dbReference type="EMBL" id="GBRH01236021">
    <property type="protein sequence ID" value="JAD61874.1"/>
    <property type="molecule type" value="Transcribed_RNA"/>
</dbReference>
<reference evidence="2" key="1">
    <citation type="submission" date="2014-09" db="EMBL/GenBank/DDBJ databases">
        <authorList>
            <person name="Magalhaes I.L.F."/>
            <person name="Oliveira U."/>
            <person name="Santos F.R."/>
            <person name="Vidigal T.H.D.A."/>
            <person name="Brescovit A.D."/>
            <person name="Santos A.J."/>
        </authorList>
    </citation>
    <scope>NUCLEOTIDE SEQUENCE</scope>
    <source>
        <tissue evidence="2">Shoot tissue taken approximately 20 cm above the soil surface</tissue>
    </source>
</reference>
<sequence length="36" mass="4088">MATKECSRLVGKDDQGLESSVRLSHSQRKRRASPWS</sequence>
<feature type="compositionally biased region" description="Basic and acidic residues" evidence="1">
    <location>
        <begin position="1"/>
        <end position="15"/>
    </location>
</feature>
<protein>
    <submittedName>
        <fullName evidence="2">Uncharacterized protein</fullName>
    </submittedName>
</protein>